<gene>
    <name evidence="1" type="ORF">EVB00_03015</name>
</gene>
<organism evidence="1 2">
    <name type="scientific">SAR86 cluster bacterium</name>
    <dbReference type="NCBI Taxonomy" id="2030880"/>
    <lineage>
        <taxon>Bacteria</taxon>
        <taxon>Pseudomonadati</taxon>
        <taxon>Pseudomonadota</taxon>
        <taxon>Gammaproteobacteria</taxon>
        <taxon>SAR86 cluster</taxon>
    </lineage>
</organism>
<dbReference type="EMBL" id="SHBM01000046">
    <property type="protein sequence ID" value="RZO16429.1"/>
    <property type="molecule type" value="Genomic_DNA"/>
</dbReference>
<reference evidence="1 2" key="1">
    <citation type="submission" date="2019-02" db="EMBL/GenBank/DDBJ databases">
        <title>Prokaryotic population dynamics and viral predation in marine succession experiment using metagenomics: the confinement effect.</title>
        <authorList>
            <person name="Haro-Moreno J.M."/>
            <person name="Rodriguez-Valera F."/>
            <person name="Lopez-Perez M."/>
        </authorList>
    </citation>
    <scope>NUCLEOTIDE SEQUENCE [LARGE SCALE GENOMIC DNA]</scope>
    <source>
        <strain evidence="1">MED-G167</strain>
    </source>
</reference>
<evidence type="ECO:0000313" key="1">
    <source>
        <dbReference type="EMBL" id="RZO16429.1"/>
    </source>
</evidence>
<proteinExistence type="predicted"/>
<dbReference type="Proteomes" id="UP000318359">
    <property type="component" value="Unassembled WGS sequence"/>
</dbReference>
<comment type="caution">
    <text evidence="1">The sequence shown here is derived from an EMBL/GenBank/DDBJ whole genome shotgun (WGS) entry which is preliminary data.</text>
</comment>
<dbReference type="AlphaFoldDB" id="A0A520M5L7"/>
<evidence type="ECO:0000313" key="2">
    <source>
        <dbReference type="Proteomes" id="UP000318359"/>
    </source>
</evidence>
<sequence>MKKLILSFLFLPSIVIGDHCDGGACPALEHIKDTGDEVAKDLLPYIGIGLILAVSMQSGSDQSSLSYINYDAQNRLNGIKVYGKNKYFSVNAFTRDYETFEYPSIYNYDLLKTSQSFNIIEFKINLN</sequence>
<accession>A0A520M5L7</accession>
<name>A0A520M5L7_9GAMM</name>
<protein>
    <submittedName>
        <fullName evidence="1">Uncharacterized protein</fullName>
    </submittedName>
</protein>